<keyword evidence="3" id="KW-1185">Reference proteome</keyword>
<gene>
    <name evidence="2" type="ORF">GCM10017781_36720</name>
</gene>
<sequence length="203" mass="22443">MTPRMTVPLFPLPNLVLFPGVALPLYVFEERYRALLRDVQASGEPFGIVRVLASSQASPLPFQERVSRVGTLAHLRRAQLHDDGTSTILVVGGERFEVQDFHLDRPYLSADVRVWPLEDSGVGEEAEHADARQLLAALLRLRPDDADEIRQGAPDDPLLMASFAANVLPLDSDQREDVLRASTVIDRLELLLGMVPSSAKTLN</sequence>
<comment type="caution">
    <text evidence="2">The sequence shown here is derived from an EMBL/GenBank/DDBJ whole genome shotgun (WGS) entry which is preliminary data.</text>
</comment>
<proteinExistence type="predicted"/>
<accession>A0ABQ3JU04</accession>
<protein>
    <recommendedName>
        <fullName evidence="1">Lon N-terminal domain-containing protein</fullName>
    </recommendedName>
</protein>
<dbReference type="PANTHER" id="PTHR46732:SF8">
    <property type="entry name" value="ATP-DEPENDENT PROTEASE LA (LON) DOMAIN PROTEIN"/>
    <property type="match status" value="1"/>
</dbReference>
<evidence type="ECO:0000313" key="2">
    <source>
        <dbReference type="EMBL" id="GHF57029.1"/>
    </source>
</evidence>
<dbReference type="SMART" id="SM00464">
    <property type="entry name" value="LON"/>
    <property type="match status" value="1"/>
</dbReference>
<dbReference type="PROSITE" id="PS51787">
    <property type="entry name" value="LON_N"/>
    <property type="match status" value="1"/>
</dbReference>
<feature type="domain" description="Lon N-terminal" evidence="1">
    <location>
        <begin position="7"/>
        <end position="199"/>
    </location>
</feature>
<dbReference type="Proteomes" id="UP000619376">
    <property type="component" value="Unassembled WGS sequence"/>
</dbReference>
<dbReference type="EMBL" id="BNAJ01000011">
    <property type="protein sequence ID" value="GHF57029.1"/>
    <property type="molecule type" value="Genomic_DNA"/>
</dbReference>
<dbReference type="InterPro" id="IPR046336">
    <property type="entry name" value="Lon_prtase_N_sf"/>
</dbReference>
<dbReference type="SUPFAM" id="SSF88697">
    <property type="entry name" value="PUA domain-like"/>
    <property type="match status" value="1"/>
</dbReference>
<dbReference type="Pfam" id="PF02190">
    <property type="entry name" value="LON_substr_bdg"/>
    <property type="match status" value="1"/>
</dbReference>
<evidence type="ECO:0000313" key="3">
    <source>
        <dbReference type="Proteomes" id="UP000619376"/>
    </source>
</evidence>
<dbReference type="InterPro" id="IPR003111">
    <property type="entry name" value="Lon_prtase_N"/>
</dbReference>
<dbReference type="Gene3D" id="2.30.130.40">
    <property type="entry name" value="LON domain-like"/>
    <property type="match status" value="1"/>
</dbReference>
<reference evidence="3" key="1">
    <citation type="journal article" date="2019" name="Int. J. Syst. Evol. Microbiol.">
        <title>The Global Catalogue of Microorganisms (GCM) 10K type strain sequencing project: providing services to taxonomists for standard genome sequencing and annotation.</title>
        <authorList>
            <consortium name="The Broad Institute Genomics Platform"/>
            <consortium name="The Broad Institute Genome Sequencing Center for Infectious Disease"/>
            <person name="Wu L."/>
            <person name="Ma J."/>
        </authorList>
    </citation>
    <scope>NUCLEOTIDE SEQUENCE [LARGE SCALE GENOMIC DNA]</scope>
    <source>
        <strain evidence="3">CGMCC 1.18437</strain>
    </source>
</reference>
<dbReference type="InterPro" id="IPR015947">
    <property type="entry name" value="PUA-like_sf"/>
</dbReference>
<evidence type="ECO:0000259" key="1">
    <source>
        <dbReference type="PROSITE" id="PS51787"/>
    </source>
</evidence>
<name>A0ABQ3JU04_9DEIO</name>
<dbReference type="PANTHER" id="PTHR46732">
    <property type="entry name" value="ATP-DEPENDENT PROTEASE LA (LON) DOMAIN PROTEIN"/>
    <property type="match status" value="1"/>
</dbReference>
<organism evidence="2 3">
    <name type="scientific">Deinococcus metalli</name>
    <dbReference type="NCBI Taxonomy" id="1141878"/>
    <lineage>
        <taxon>Bacteria</taxon>
        <taxon>Thermotogati</taxon>
        <taxon>Deinococcota</taxon>
        <taxon>Deinococci</taxon>
        <taxon>Deinococcales</taxon>
        <taxon>Deinococcaceae</taxon>
        <taxon>Deinococcus</taxon>
    </lineage>
</organism>